<reference evidence="1" key="2">
    <citation type="journal article" date="2023" name="Infect Dis Poverty">
        <title>Chromosome-scale genome of the human blood fluke Schistosoma mekongi and its implications for public health.</title>
        <authorList>
            <person name="Zhou M."/>
            <person name="Xu L."/>
            <person name="Xu D."/>
            <person name="Chen W."/>
            <person name="Khan J."/>
            <person name="Hu Y."/>
            <person name="Huang H."/>
            <person name="Wei H."/>
            <person name="Zhang Y."/>
            <person name="Chusongsang P."/>
            <person name="Tanasarnprasert K."/>
            <person name="Hu X."/>
            <person name="Limpanont Y."/>
            <person name="Lv Z."/>
        </authorList>
    </citation>
    <scope>NUCLEOTIDE SEQUENCE</scope>
    <source>
        <strain evidence="1">LV_2022a</strain>
    </source>
</reference>
<accession>A0AAE1Z5L8</accession>
<evidence type="ECO:0008006" key="3">
    <source>
        <dbReference type="Google" id="ProtNLM"/>
    </source>
</evidence>
<feature type="non-terminal residue" evidence="1">
    <location>
        <position position="129"/>
    </location>
</feature>
<reference evidence="1" key="1">
    <citation type="submission" date="2022-04" db="EMBL/GenBank/DDBJ databases">
        <authorList>
            <person name="Xu L."/>
            <person name="Lv Z."/>
        </authorList>
    </citation>
    <scope>NUCLEOTIDE SEQUENCE</scope>
    <source>
        <strain evidence="1">LV_2022a</strain>
    </source>
</reference>
<dbReference type="Proteomes" id="UP001292079">
    <property type="component" value="Unassembled WGS sequence"/>
</dbReference>
<comment type="caution">
    <text evidence="1">The sequence shown here is derived from an EMBL/GenBank/DDBJ whole genome shotgun (WGS) entry which is preliminary data.</text>
</comment>
<evidence type="ECO:0000313" key="2">
    <source>
        <dbReference type="Proteomes" id="UP001292079"/>
    </source>
</evidence>
<sequence>YPTESRRTSIIARNDLAYHQTHNDIHLSSNDFNNSVSEHNEEQLRRFLLLDITGITHIDPAGASAHSEIQRNLFKKKHYMVLCGDPAPFKCLSIDDWYVCLGFKPIYPMMLVLFVLNCFVKVDQIQEAI</sequence>
<dbReference type="EMBL" id="JALJAT010000245">
    <property type="protein sequence ID" value="KAK4467332.1"/>
    <property type="molecule type" value="Genomic_DNA"/>
</dbReference>
<dbReference type="AlphaFoldDB" id="A0AAE1Z5L8"/>
<organism evidence="1 2">
    <name type="scientific">Schistosoma mekongi</name>
    <name type="common">Parasitic worm</name>
    <dbReference type="NCBI Taxonomy" id="38744"/>
    <lineage>
        <taxon>Eukaryota</taxon>
        <taxon>Metazoa</taxon>
        <taxon>Spiralia</taxon>
        <taxon>Lophotrochozoa</taxon>
        <taxon>Platyhelminthes</taxon>
        <taxon>Trematoda</taxon>
        <taxon>Digenea</taxon>
        <taxon>Strigeidida</taxon>
        <taxon>Schistosomatoidea</taxon>
        <taxon>Schistosomatidae</taxon>
        <taxon>Schistosoma</taxon>
    </lineage>
</organism>
<proteinExistence type="predicted"/>
<name>A0AAE1Z5L8_SCHME</name>
<keyword evidence="2" id="KW-1185">Reference proteome</keyword>
<evidence type="ECO:0000313" key="1">
    <source>
        <dbReference type="EMBL" id="KAK4467332.1"/>
    </source>
</evidence>
<gene>
    <name evidence="1" type="ORF">MN116_008922</name>
</gene>
<protein>
    <recommendedName>
        <fullName evidence="3">STAS domain-containing protein</fullName>
    </recommendedName>
</protein>